<keyword evidence="3" id="KW-1185">Reference proteome</keyword>
<dbReference type="PROSITE" id="PS51257">
    <property type="entry name" value="PROKAR_LIPOPROTEIN"/>
    <property type="match status" value="1"/>
</dbReference>
<dbReference type="PANTHER" id="PTHR43649">
    <property type="entry name" value="ARABINOSE-BINDING PROTEIN-RELATED"/>
    <property type="match status" value="1"/>
</dbReference>
<dbReference type="Gene3D" id="3.40.190.10">
    <property type="entry name" value="Periplasmic binding protein-like II"/>
    <property type="match status" value="2"/>
</dbReference>
<dbReference type="RefSeq" id="WP_106585617.1">
    <property type="nucleotide sequence ID" value="NZ_PYGA01000020.1"/>
</dbReference>
<dbReference type="OrthoDB" id="3495561at2"/>
<reference evidence="2 3" key="1">
    <citation type="submission" date="2018-03" db="EMBL/GenBank/DDBJ databases">
        <title>Genomic Encyclopedia of Archaeal and Bacterial Type Strains, Phase II (KMG-II): from individual species to whole genera.</title>
        <authorList>
            <person name="Goeker M."/>
        </authorList>
    </citation>
    <scope>NUCLEOTIDE SEQUENCE [LARGE SCALE GENOMIC DNA]</scope>
    <source>
        <strain evidence="2 3">DSM 45312</strain>
    </source>
</reference>
<evidence type="ECO:0000313" key="3">
    <source>
        <dbReference type="Proteomes" id="UP000240542"/>
    </source>
</evidence>
<dbReference type="InterPro" id="IPR050490">
    <property type="entry name" value="Bact_solute-bd_prot1"/>
</dbReference>
<keyword evidence="1" id="KW-0732">Signal</keyword>
<proteinExistence type="predicted"/>
<comment type="caution">
    <text evidence="2">The sequence shown here is derived from an EMBL/GenBank/DDBJ whole genome shotgun (WGS) entry which is preliminary data.</text>
</comment>
<evidence type="ECO:0000313" key="2">
    <source>
        <dbReference type="EMBL" id="PSK91365.1"/>
    </source>
</evidence>
<feature type="chain" id="PRO_5039626335" evidence="1">
    <location>
        <begin position="29"/>
        <end position="464"/>
    </location>
</feature>
<protein>
    <submittedName>
        <fullName evidence="2">Carbohydrate ABC transporter substrate-binding protein (CUT1 family)</fullName>
    </submittedName>
</protein>
<dbReference type="Proteomes" id="UP000240542">
    <property type="component" value="Unassembled WGS sequence"/>
</dbReference>
<name>A0A2P8D2B9_9ACTN</name>
<organism evidence="2 3">
    <name type="scientific">Murinocardiopsis flavida</name>
    <dbReference type="NCBI Taxonomy" id="645275"/>
    <lineage>
        <taxon>Bacteria</taxon>
        <taxon>Bacillati</taxon>
        <taxon>Actinomycetota</taxon>
        <taxon>Actinomycetes</taxon>
        <taxon>Streptosporangiales</taxon>
        <taxon>Nocardiopsidaceae</taxon>
        <taxon>Murinocardiopsis</taxon>
    </lineage>
</organism>
<dbReference type="EMBL" id="PYGA01000020">
    <property type="protein sequence ID" value="PSK91365.1"/>
    <property type="molecule type" value="Genomic_DNA"/>
</dbReference>
<dbReference type="Pfam" id="PF13416">
    <property type="entry name" value="SBP_bac_8"/>
    <property type="match status" value="1"/>
</dbReference>
<dbReference type="SUPFAM" id="SSF53850">
    <property type="entry name" value="Periplasmic binding protein-like II"/>
    <property type="match status" value="1"/>
</dbReference>
<sequence length="464" mass="50539">MKRFAIRRRPRRAIIAATTAATLAAALAGCSGDSQDPNTVTIAYQKFGSFVAADTLFKKVKKDFEAANPDATVELRAIEAPAEDYQTQVNLMNQSGSEAPDLIYEDSFTINQDADAGYLRPLDEYWDKWEDAERFNEQADAAVTGLDGKRYGALLGTDTRGLWYNKKLLEKAGVKTPWEPKDWDEILETARTLKSKLGKDVIPLHVPSGQPQGEEASMQGFQMLHTGTAEGDSGGLLFDEKAKKWIVGDPGFVDSLEFVKSVYGGDLSLDEQDALNANVSTINNEQRIPDGELAISMNGSWVPQAWIDSANKPWPEWQDTMEFVPMPTKDGQDPGATSLSGGWTLAMGAKATDPDLSWKVMAEAMNQENATKFAIEGAQVPVRDDIADDPKFSKAPAVNDVANELIDVTHFRPAYSEYPKVSIAITKAMEAVMLGEASPAEAAKTYDEEVAKIVGDDKVVKAGG</sequence>
<dbReference type="PANTHER" id="PTHR43649:SF14">
    <property type="entry name" value="BLR3389 PROTEIN"/>
    <property type="match status" value="1"/>
</dbReference>
<evidence type="ECO:0000256" key="1">
    <source>
        <dbReference type="SAM" id="SignalP"/>
    </source>
</evidence>
<feature type="signal peptide" evidence="1">
    <location>
        <begin position="1"/>
        <end position="28"/>
    </location>
</feature>
<accession>A0A2P8D2B9</accession>
<gene>
    <name evidence="2" type="ORF">CLV63_12091</name>
</gene>
<dbReference type="AlphaFoldDB" id="A0A2P8D2B9"/>
<dbReference type="InterPro" id="IPR006059">
    <property type="entry name" value="SBP"/>
</dbReference>